<protein>
    <recommendedName>
        <fullName evidence="6">Chemoreceptor glutamine deamidase CheD</fullName>
    </recommendedName>
</protein>
<dbReference type="SUPFAM" id="SSF64438">
    <property type="entry name" value="CNF1/YfiH-like putative cysteine hydrolases"/>
    <property type="match status" value="1"/>
</dbReference>
<evidence type="ECO:0000313" key="5">
    <source>
        <dbReference type="Proteomes" id="UP000317078"/>
    </source>
</evidence>
<dbReference type="Gene3D" id="3.30.1330.200">
    <property type="match status" value="1"/>
</dbReference>
<keyword evidence="5" id="KW-1185">Reference proteome</keyword>
<dbReference type="PANTHER" id="PTHR35147">
    <property type="entry name" value="CHEMORECEPTOR GLUTAMINE DEAMIDASE CHED-RELATED"/>
    <property type="match status" value="1"/>
</dbReference>
<dbReference type="InterPro" id="IPR005659">
    <property type="entry name" value="Chemorcpt_Glu_NH3ase_CheD"/>
</dbReference>
<accession>A0A502F157</accession>
<organism evidence="4 5">
    <name type="scientific">Muricoccus nepalensis</name>
    <dbReference type="NCBI Taxonomy" id="1854500"/>
    <lineage>
        <taxon>Bacteria</taxon>
        <taxon>Pseudomonadati</taxon>
        <taxon>Pseudomonadota</taxon>
        <taxon>Alphaproteobacteria</taxon>
        <taxon>Acetobacterales</taxon>
        <taxon>Roseomonadaceae</taxon>
        <taxon>Muricoccus</taxon>
    </lineage>
</organism>
<dbReference type="Pfam" id="PF03975">
    <property type="entry name" value="CheD"/>
    <property type="match status" value="1"/>
</dbReference>
<keyword evidence="2" id="KW-0378">Hydrolase</keyword>
<dbReference type="InterPro" id="IPR038592">
    <property type="entry name" value="CheD-like_sf"/>
</dbReference>
<dbReference type="PANTHER" id="PTHR35147:SF2">
    <property type="entry name" value="CHEMORECEPTOR GLUTAMINE DEAMIDASE CHED-RELATED"/>
    <property type="match status" value="1"/>
</dbReference>
<dbReference type="AlphaFoldDB" id="A0A502F157"/>
<reference evidence="4 5" key="1">
    <citation type="journal article" date="2019" name="Environ. Microbiol.">
        <title>Species interactions and distinct microbial communities in high Arctic permafrost affected cryosols are associated with the CH4 and CO2 gas fluxes.</title>
        <authorList>
            <person name="Altshuler I."/>
            <person name="Hamel J."/>
            <person name="Turney S."/>
            <person name="Magnuson E."/>
            <person name="Levesque R."/>
            <person name="Greer C."/>
            <person name="Whyte L.G."/>
        </authorList>
    </citation>
    <scope>NUCLEOTIDE SEQUENCE [LARGE SCALE GENOMIC DNA]</scope>
    <source>
        <strain evidence="4 5">S9.3B</strain>
    </source>
</reference>
<name>A0A502F157_9PROT</name>
<gene>
    <name evidence="4" type="ORF">EAH89_28135</name>
</gene>
<evidence type="ECO:0008006" key="6">
    <source>
        <dbReference type="Google" id="ProtNLM"/>
    </source>
</evidence>
<dbReference type="Proteomes" id="UP000317078">
    <property type="component" value="Unassembled WGS sequence"/>
</dbReference>
<comment type="caution">
    <text evidence="4">The sequence shown here is derived from an EMBL/GenBank/DDBJ whole genome shotgun (WGS) entry which is preliminary data.</text>
</comment>
<sequence length="160" mass="17389">MSAAPSTASSDERGEHEGRVAARGRAGGGEGRPRRAPRHGRPGHGDPDDARLLRRGLRRSRLEIKLFGGARLAPDHTAIGPRNADYVEGYLRAEGMAPVVRQLRGTLARRLLYVPSTGRAFLRELPAESARIAELETRLGHAMPHPRHGDVELFEPSKGG</sequence>
<evidence type="ECO:0000313" key="4">
    <source>
        <dbReference type="EMBL" id="TPG42336.1"/>
    </source>
</evidence>
<dbReference type="EMBL" id="RCZP01000060">
    <property type="protein sequence ID" value="TPG42336.1"/>
    <property type="molecule type" value="Genomic_DNA"/>
</dbReference>
<feature type="compositionally biased region" description="Basic and acidic residues" evidence="3">
    <location>
        <begin position="10"/>
        <end position="20"/>
    </location>
</feature>
<feature type="compositionally biased region" description="Basic and acidic residues" evidence="3">
    <location>
        <begin position="43"/>
        <end position="52"/>
    </location>
</feature>
<dbReference type="GO" id="GO:0006935">
    <property type="term" value="P:chemotaxis"/>
    <property type="evidence" value="ECO:0007669"/>
    <property type="project" value="UniProtKB-KW"/>
</dbReference>
<evidence type="ECO:0000256" key="1">
    <source>
        <dbReference type="ARBA" id="ARBA00022500"/>
    </source>
</evidence>
<feature type="region of interest" description="Disordered" evidence="3">
    <location>
        <begin position="1"/>
        <end position="52"/>
    </location>
</feature>
<evidence type="ECO:0000256" key="3">
    <source>
        <dbReference type="SAM" id="MobiDB-lite"/>
    </source>
</evidence>
<dbReference type="OrthoDB" id="9807202at2"/>
<dbReference type="InterPro" id="IPR011324">
    <property type="entry name" value="Cytotoxic_necrot_fac-like_cat"/>
</dbReference>
<dbReference type="GO" id="GO:0050568">
    <property type="term" value="F:protein-glutamine glutaminase activity"/>
    <property type="evidence" value="ECO:0007669"/>
    <property type="project" value="InterPro"/>
</dbReference>
<keyword evidence="1" id="KW-0145">Chemotaxis</keyword>
<proteinExistence type="predicted"/>
<evidence type="ECO:0000256" key="2">
    <source>
        <dbReference type="ARBA" id="ARBA00022801"/>
    </source>
</evidence>